<dbReference type="AlphaFoldDB" id="A0A2S8FJG8"/>
<evidence type="ECO:0000313" key="5">
    <source>
        <dbReference type="Proteomes" id="UP000238322"/>
    </source>
</evidence>
<proteinExistence type="predicted"/>
<dbReference type="InterPro" id="IPR001932">
    <property type="entry name" value="PPM-type_phosphatase-like_dom"/>
</dbReference>
<sequence length="423" mass="47651">MRTHLGEICIFDQSAVIEVRTKILGLASAFGFNSSMATRMATSLSQLVRQLLLHREPGKLYVDLDELYGEVALSLRFVLSHKMTVPDVLREVFDDTSLVVCDNSREEIRLRKSLPNLPGSLSPEFLDMQRSRINMKSRAALLEELREKNQQLEKYNAHLEELVRERTNELQVANQRMQRDLDAGADYVARLIPAPIRGPIAIDWRYVPSAALGGDTMGYHWIDRDHLAIYLLDVTGHGIDSALLAVSIINVVRSVTLPGVDFRHPGQVLKQLNDSFTMEKHDNKMFTMWYGVFQKSTSTLTWGGGGHPDALLYEPGATEPVLLASGGPMMGMIEWPEFEIFSRVIESPSRLYLFSDGVHEIHLEKGGEWTFAEFIQFMNVSAPTGASKMDHLFHHVRKLSGTDQLSDDFSILELCFNAKSDSN</sequence>
<keyword evidence="1" id="KW-0378">Hydrolase</keyword>
<dbReference type="PANTHER" id="PTHR43156:SF2">
    <property type="entry name" value="STAGE II SPORULATION PROTEIN E"/>
    <property type="match status" value="1"/>
</dbReference>
<dbReference type="InterPro" id="IPR052016">
    <property type="entry name" value="Bact_Sigma-Reg"/>
</dbReference>
<dbReference type="Pfam" id="PF07228">
    <property type="entry name" value="SpoIIE"/>
    <property type="match status" value="1"/>
</dbReference>
<name>A0A2S8FJG8_9BACT</name>
<comment type="caution">
    <text evidence="4">The sequence shown here is derived from an EMBL/GenBank/DDBJ whole genome shotgun (WGS) entry which is preliminary data.</text>
</comment>
<reference evidence="4 5" key="1">
    <citation type="submission" date="2018-02" db="EMBL/GenBank/DDBJ databases">
        <title>Comparative genomes isolates from brazilian mangrove.</title>
        <authorList>
            <person name="Araujo J.E."/>
            <person name="Taketani R.G."/>
            <person name="Silva M.C.P."/>
            <person name="Loureco M.V."/>
            <person name="Andreote F.D."/>
        </authorList>
    </citation>
    <scope>NUCLEOTIDE SEQUENCE [LARGE SCALE GENOMIC DNA]</scope>
    <source>
        <strain evidence="4 5">Hex-1 MGV</strain>
    </source>
</reference>
<gene>
    <name evidence="4" type="ORF">C5Y83_18945</name>
</gene>
<feature type="coiled-coil region" evidence="2">
    <location>
        <begin position="135"/>
        <end position="176"/>
    </location>
</feature>
<dbReference type="GO" id="GO:0016791">
    <property type="term" value="F:phosphatase activity"/>
    <property type="evidence" value="ECO:0007669"/>
    <property type="project" value="TreeGrafter"/>
</dbReference>
<dbReference type="OrthoDB" id="20101at2"/>
<keyword evidence="2" id="KW-0175">Coiled coil</keyword>
<dbReference type="PANTHER" id="PTHR43156">
    <property type="entry name" value="STAGE II SPORULATION PROTEIN E-RELATED"/>
    <property type="match status" value="1"/>
</dbReference>
<dbReference type="EMBL" id="PUHY01000012">
    <property type="protein sequence ID" value="PQO32306.1"/>
    <property type="molecule type" value="Genomic_DNA"/>
</dbReference>
<evidence type="ECO:0000256" key="2">
    <source>
        <dbReference type="SAM" id="Coils"/>
    </source>
</evidence>
<feature type="domain" description="PPM-type phosphatase" evidence="3">
    <location>
        <begin position="197"/>
        <end position="416"/>
    </location>
</feature>
<dbReference type="SMART" id="SM00331">
    <property type="entry name" value="PP2C_SIG"/>
    <property type="match status" value="1"/>
</dbReference>
<evidence type="ECO:0000256" key="1">
    <source>
        <dbReference type="ARBA" id="ARBA00022801"/>
    </source>
</evidence>
<protein>
    <recommendedName>
        <fullName evidence="3">PPM-type phosphatase domain-containing protein</fullName>
    </recommendedName>
</protein>
<evidence type="ECO:0000313" key="4">
    <source>
        <dbReference type="EMBL" id="PQO32306.1"/>
    </source>
</evidence>
<evidence type="ECO:0000259" key="3">
    <source>
        <dbReference type="SMART" id="SM00331"/>
    </source>
</evidence>
<dbReference type="Proteomes" id="UP000238322">
    <property type="component" value="Unassembled WGS sequence"/>
</dbReference>
<organism evidence="4 5">
    <name type="scientific">Blastopirellula marina</name>
    <dbReference type="NCBI Taxonomy" id="124"/>
    <lineage>
        <taxon>Bacteria</taxon>
        <taxon>Pseudomonadati</taxon>
        <taxon>Planctomycetota</taxon>
        <taxon>Planctomycetia</taxon>
        <taxon>Pirellulales</taxon>
        <taxon>Pirellulaceae</taxon>
        <taxon>Blastopirellula</taxon>
    </lineage>
</organism>
<dbReference type="InterPro" id="IPR036457">
    <property type="entry name" value="PPM-type-like_dom_sf"/>
</dbReference>
<accession>A0A2S8FJG8</accession>
<dbReference type="RefSeq" id="WP_105331318.1">
    <property type="nucleotide sequence ID" value="NZ_PUHY01000012.1"/>
</dbReference>
<dbReference type="Gene3D" id="3.60.40.10">
    <property type="entry name" value="PPM-type phosphatase domain"/>
    <property type="match status" value="1"/>
</dbReference>